<keyword evidence="6" id="KW-1185">Reference proteome</keyword>
<dbReference type="AlphaFoldDB" id="A0AAN6M3L1"/>
<evidence type="ECO:0000259" key="4">
    <source>
        <dbReference type="Pfam" id="PF09745"/>
    </source>
</evidence>
<evidence type="ECO:0000256" key="2">
    <source>
        <dbReference type="ARBA" id="ARBA00023054"/>
    </source>
</evidence>
<protein>
    <recommendedName>
        <fullName evidence="4">Nuclear speckle splicing regulatory protein 1 N-terminal domain-containing protein</fullName>
    </recommendedName>
</protein>
<proteinExistence type="inferred from homology"/>
<feature type="compositionally biased region" description="Basic and acidic residues" evidence="3">
    <location>
        <begin position="259"/>
        <end position="268"/>
    </location>
</feature>
<evidence type="ECO:0000256" key="1">
    <source>
        <dbReference type="ARBA" id="ARBA00010126"/>
    </source>
</evidence>
<feature type="region of interest" description="Disordered" evidence="3">
    <location>
        <begin position="1"/>
        <end position="120"/>
    </location>
</feature>
<feature type="compositionally biased region" description="Acidic residues" evidence="3">
    <location>
        <begin position="49"/>
        <end position="58"/>
    </location>
</feature>
<evidence type="ECO:0000313" key="5">
    <source>
        <dbReference type="EMBL" id="KAK3214049.1"/>
    </source>
</evidence>
<dbReference type="Proteomes" id="UP001280581">
    <property type="component" value="Unassembled WGS sequence"/>
</dbReference>
<organism evidence="5 6">
    <name type="scientific">Pseudopithomyces chartarum</name>
    <dbReference type="NCBI Taxonomy" id="1892770"/>
    <lineage>
        <taxon>Eukaryota</taxon>
        <taxon>Fungi</taxon>
        <taxon>Dikarya</taxon>
        <taxon>Ascomycota</taxon>
        <taxon>Pezizomycotina</taxon>
        <taxon>Dothideomycetes</taxon>
        <taxon>Pleosporomycetidae</taxon>
        <taxon>Pleosporales</taxon>
        <taxon>Massarineae</taxon>
        <taxon>Didymosphaeriaceae</taxon>
        <taxon>Pseudopithomyces</taxon>
    </lineage>
</organism>
<gene>
    <name evidence="5" type="ORF">GRF29_28g1847019</name>
</gene>
<dbReference type="GO" id="GO:0000381">
    <property type="term" value="P:regulation of alternative mRNA splicing, via spliceosome"/>
    <property type="evidence" value="ECO:0007669"/>
    <property type="project" value="InterPro"/>
</dbReference>
<dbReference type="InterPro" id="IPR053246">
    <property type="entry name" value="NS_splicing_regulatory_protein"/>
</dbReference>
<feature type="compositionally biased region" description="Polar residues" evidence="3">
    <location>
        <begin position="310"/>
        <end position="334"/>
    </location>
</feature>
<reference evidence="5 6" key="1">
    <citation type="submission" date="2021-02" db="EMBL/GenBank/DDBJ databases">
        <title>Genome assembly of Pseudopithomyces chartarum.</title>
        <authorList>
            <person name="Jauregui R."/>
            <person name="Singh J."/>
            <person name="Voisey C."/>
        </authorList>
    </citation>
    <scope>NUCLEOTIDE SEQUENCE [LARGE SCALE GENOMIC DNA]</scope>
    <source>
        <strain evidence="5 6">AGR01</strain>
    </source>
</reference>
<keyword evidence="2" id="KW-0175">Coiled coil</keyword>
<feature type="region of interest" description="Disordered" evidence="3">
    <location>
        <begin position="309"/>
        <end position="338"/>
    </location>
</feature>
<comment type="similarity">
    <text evidence="1">Belongs to the NSRP1 family.</text>
</comment>
<feature type="region of interest" description="Disordered" evidence="3">
    <location>
        <begin position="353"/>
        <end position="406"/>
    </location>
</feature>
<dbReference type="EMBL" id="WVTA01000004">
    <property type="protein sequence ID" value="KAK3214049.1"/>
    <property type="molecule type" value="Genomic_DNA"/>
</dbReference>
<feature type="compositionally biased region" description="Basic and acidic residues" evidence="3">
    <location>
        <begin position="384"/>
        <end position="406"/>
    </location>
</feature>
<feature type="compositionally biased region" description="Basic and acidic residues" evidence="3">
    <location>
        <begin position="236"/>
        <end position="247"/>
    </location>
</feature>
<dbReference type="Pfam" id="PF09745">
    <property type="entry name" value="NSRP1_N"/>
    <property type="match status" value="1"/>
</dbReference>
<sequence length="406" mass="45357">MAFKFGLKSKISNGPNKPVLGKPGLAKKKKPLFDEEEEQPTSKAKAADNAEEIAEFNFDDVLASSSKVEQSPPKPKKKSVPSEPPKRKAVAKEDDPTRVANLASSKEAERRAKEAEELDSTIYDYDAAYDAIHARHLAKKQADREEAAEGKPKYMDSLFESAELRKKDQLRARDRVLAREREQEGDEFADKDKFVTSAYKLQQEEARKAEEEDKKKQEAEDEKRRKFGMQGFHKQRLMEEEKRHQEAMEAAAAAVKSGIKLEEEPKGKTDAEIVAELQAQGKNILLNEEGQVADKRQLLSAGLNVIAKPKQSTTNASATPKYTGPANTYQGRNNARNDIRNRHTQMVAQQIEVAAKRKADEEAEEARKLQHASKSQKTAADISSAKERYLQRKKEAAAAKAAAEGK</sequence>
<comment type="caution">
    <text evidence="5">The sequence shown here is derived from an EMBL/GenBank/DDBJ whole genome shotgun (WGS) entry which is preliminary data.</text>
</comment>
<feature type="compositionally biased region" description="Basic and acidic residues" evidence="3">
    <location>
        <begin position="354"/>
        <end position="368"/>
    </location>
</feature>
<feature type="compositionally biased region" description="Basic and acidic residues" evidence="3">
    <location>
        <begin position="84"/>
        <end position="97"/>
    </location>
</feature>
<dbReference type="PANTHER" id="PTHR47845">
    <property type="entry name" value="NUCLEAR SPECKLE SPLICING REGULATORY PROTEIN 1 HOMOLOG"/>
    <property type="match status" value="1"/>
</dbReference>
<name>A0AAN6M3L1_9PLEO</name>
<evidence type="ECO:0000256" key="3">
    <source>
        <dbReference type="SAM" id="MobiDB-lite"/>
    </source>
</evidence>
<accession>A0AAN6M3L1</accession>
<feature type="compositionally biased region" description="Basic and acidic residues" evidence="3">
    <location>
        <begin position="203"/>
        <end position="224"/>
    </location>
</feature>
<feature type="domain" description="Nuclear speckle splicing regulatory protein 1 N-terminal" evidence="4">
    <location>
        <begin position="109"/>
        <end position="226"/>
    </location>
</feature>
<evidence type="ECO:0000313" key="6">
    <source>
        <dbReference type="Proteomes" id="UP001280581"/>
    </source>
</evidence>
<feature type="compositionally biased region" description="Basic and acidic residues" evidence="3">
    <location>
        <begin position="106"/>
        <end position="115"/>
    </location>
</feature>
<dbReference type="InterPro" id="IPR018612">
    <property type="entry name" value="NSRP1_N"/>
</dbReference>
<dbReference type="PANTHER" id="PTHR47845:SF1">
    <property type="entry name" value="NUCLEAR SPECKLE SPLICING REGULATORY PROTEIN 1 HOMOLOG"/>
    <property type="match status" value="1"/>
</dbReference>
<feature type="region of interest" description="Disordered" evidence="3">
    <location>
        <begin position="203"/>
        <end position="268"/>
    </location>
</feature>